<gene>
    <name evidence="2" type="ORF">X777_09957</name>
</gene>
<evidence type="ECO:0000256" key="1">
    <source>
        <dbReference type="SAM" id="MobiDB-lite"/>
    </source>
</evidence>
<evidence type="ECO:0000313" key="3">
    <source>
        <dbReference type="Proteomes" id="UP000053097"/>
    </source>
</evidence>
<keyword evidence="3" id="KW-1185">Reference proteome</keyword>
<feature type="compositionally biased region" description="Low complexity" evidence="1">
    <location>
        <begin position="99"/>
        <end position="110"/>
    </location>
</feature>
<name>A0A026W5C8_OOCBI</name>
<reference evidence="2 3" key="1">
    <citation type="journal article" date="2014" name="Curr. Biol.">
        <title>The genome of the clonal raider ant Cerapachys biroi.</title>
        <authorList>
            <person name="Oxley P.R."/>
            <person name="Ji L."/>
            <person name="Fetter-Pruneda I."/>
            <person name="McKenzie S.K."/>
            <person name="Li C."/>
            <person name="Hu H."/>
            <person name="Zhang G."/>
            <person name="Kronauer D.J."/>
        </authorList>
    </citation>
    <scope>NUCLEOTIDE SEQUENCE [LARGE SCALE GENOMIC DNA]</scope>
</reference>
<dbReference type="AlphaFoldDB" id="A0A026W5C8"/>
<organism evidence="2 3">
    <name type="scientific">Ooceraea biroi</name>
    <name type="common">Clonal raider ant</name>
    <name type="synonym">Cerapachys biroi</name>
    <dbReference type="NCBI Taxonomy" id="2015173"/>
    <lineage>
        <taxon>Eukaryota</taxon>
        <taxon>Metazoa</taxon>
        <taxon>Ecdysozoa</taxon>
        <taxon>Arthropoda</taxon>
        <taxon>Hexapoda</taxon>
        <taxon>Insecta</taxon>
        <taxon>Pterygota</taxon>
        <taxon>Neoptera</taxon>
        <taxon>Endopterygota</taxon>
        <taxon>Hymenoptera</taxon>
        <taxon>Apocrita</taxon>
        <taxon>Aculeata</taxon>
        <taxon>Formicoidea</taxon>
        <taxon>Formicidae</taxon>
        <taxon>Dorylinae</taxon>
        <taxon>Ooceraea</taxon>
    </lineage>
</organism>
<proteinExistence type="predicted"/>
<dbReference type="Proteomes" id="UP000053097">
    <property type="component" value="Unassembled WGS sequence"/>
</dbReference>
<accession>A0A026W5C8</accession>
<sequence length="123" mass="13996">MEAPQHCHGSADTVATLYAHQTSDHPVSMSVFQLAARRHQSDPLGVTRREPAHDINLLQEEFLRASYGPLAVWLAASENFEVRRREVDLNQPPRHIQGRRSQSSPPTSSQRFVLQHRILKNLI</sequence>
<protein>
    <submittedName>
        <fullName evidence="2">Uncharacterized protein</fullName>
    </submittedName>
</protein>
<feature type="region of interest" description="Disordered" evidence="1">
    <location>
        <begin position="86"/>
        <end position="110"/>
    </location>
</feature>
<dbReference type="EMBL" id="KK107405">
    <property type="protein sequence ID" value="EZA51280.1"/>
    <property type="molecule type" value="Genomic_DNA"/>
</dbReference>
<evidence type="ECO:0000313" key="2">
    <source>
        <dbReference type="EMBL" id="EZA51280.1"/>
    </source>
</evidence>